<evidence type="ECO:0000256" key="1">
    <source>
        <dbReference type="SAM" id="MobiDB-lite"/>
    </source>
</evidence>
<gene>
    <name evidence="2" type="ORF">NDU88_003344</name>
</gene>
<feature type="compositionally biased region" description="Basic and acidic residues" evidence="1">
    <location>
        <begin position="41"/>
        <end position="63"/>
    </location>
</feature>
<reference evidence="2" key="1">
    <citation type="journal article" date="2022" name="bioRxiv">
        <title>Sequencing and chromosome-scale assembly of the giantPleurodeles waltlgenome.</title>
        <authorList>
            <person name="Brown T."/>
            <person name="Elewa A."/>
            <person name="Iarovenko S."/>
            <person name="Subramanian E."/>
            <person name="Araus A.J."/>
            <person name="Petzold A."/>
            <person name="Susuki M."/>
            <person name="Suzuki K.-i.T."/>
            <person name="Hayashi T."/>
            <person name="Toyoda A."/>
            <person name="Oliveira C."/>
            <person name="Osipova E."/>
            <person name="Leigh N.D."/>
            <person name="Simon A."/>
            <person name="Yun M.H."/>
        </authorList>
    </citation>
    <scope>NUCLEOTIDE SEQUENCE</scope>
    <source>
        <strain evidence="2">20211129_DDA</strain>
        <tissue evidence="2">Liver</tissue>
    </source>
</reference>
<proteinExistence type="predicted"/>
<feature type="region of interest" description="Disordered" evidence="1">
    <location>
        <begin position="92"/>
        <end position="130"/>
    </location>
</feature>
<dbReference type="AlphaFoldDB" id="A0AAV7W749"/>
<organism evidence="2 3">
    <name type="scientific">Pleurodeles waltl</name>
    <name type="common">Iberian ribbed newt</name>
    <dbReference type="NCBI Taxonomy" id="8319"/>
    <lineage>
        <taxon>Eukaryota</taxon>
        <taxon>Metazoa</taxon>
        <taxon>Chordata</taxon>
        <taxon>Craniata</taxon>
        <taxon>Vertebrata</taxon>
        <taxon>Euteleostomi</taxon>
        <taxon>Amphibia</taxon>
        <taxon>Batrachia</taxon>
        <taxon>Caudata</taxon>
        <taxon>Salamandroidea</taxon>
        <taxon>Salamandridae</taxon>
        <taxon>Pleurodelinae</taxon>
        <taxon>Pleurodeles</taxon>
    </lineage>
</organism>
<feature type="region of interest" description="Disordered" evidence="1">
    <location>
        <begin position="36"/>
        <end position="78"/>
    </location>
</feature>
<accession>A0AAV7W749</accession>
<feature type="region of interest" description="Disordered" evidence="1">
    <location>
        <begin position="1"/>
        <end position="22"/>
    </location>
</feature>
<feature type="compositionally biased region" description="Low complexity" evidence="1">
    <location>
        <begin position="116"/>
        <end position="129"/>
    </location>
</feature>
<evidence type="ECO:0000313" key="3">
    <source>
        <dbReference type="Proteomes" id="UP001066276"/>
    </source>
</evidence>
<name>A0AAV7W749_PLEWA</name>
<comment type="caution">
    <text evidence="2">The sequence shown here is derived from an EMBL/GenBank/DDBJ whole genome shotgun (WGS) entry which is preliminary data.</text>
</comment>
<dbReference type="EMBL" id="JANPWB010000002">
    <property type="protein sequence ID" value="KAJ1207954.1"/>
    <property type="molecule type" value="Genomic_DNA"/>
</dbReference>
<evidence type="ECO:0000313" key="2">
    <source>
        <dbReference type="EMBL" id="KAJ1207954.1"/>
    </source>
</evidence>
<keyword evidence="3" id="KW-1185">Reference proteome</keyword>
<protein>
    <submittedName>
        <fullName evidence="2">Uncharacterized protein</fullName>
    </submittedName>
</protein>
<dbReference type="Proteomes" id="UP001066276">
    <property type="component" value="Chromosome 1_2"/>
</dbReference>
<sequence length="143" mass="16232">MEDLAGIQHAFSAKPSSEKKRKKAFVFQEMKAEVDIEDEQREGQKGEMALGKDEEERKEKNEEGIIDNMEGFVEDDLPKEEVSAATVVSRVEPNQKRGLDGDTVLEDPERGKSQLRIQRSRQSQRIISRPTGYAIYTSQEECG</sequence>